<organism evidence="1 2">
    <name type="scientific">Halomonas cupida</name>
    <dbReference type="NCBI Taxonomy" id="44933"/>
    <lineage>
        <taxon>Bacteria</taxon>
        <taxon>Pseudomonadati</taxon>
        <taxon>Pseudomonadota</taxon>
        <taxon>Gammaproteobacteria</taxon>
        <taxon>Oceanospirillales</taxon>
        <taxon>Halomonadaceae</taxon>
        <taxon>Halomonas</taxon>
    </lineage>
</organism>
<protein>
    <submittedName>
        <fullName evidence="1">Uncharacterized protein</fullName>
    </submittedName>
</protein>
<evidence type="ECO:0000313" key="2">
    <source>
        <dbReference type="Proteomes" id="UP000184123"/>
    </source>
</evidence>
<sequence>MLSHITADLVPRIGDPCFVIERQYCLIRQQTPHISRCELWLKIGKEARRRVKSYRMMPEAIDAGPALRRMPCTAGS</sequence>
<dbReference type="STRING" id="44933.SAMN05660971_00886"/>
<name>A0A1M7BYM6_9GAMM</name>
<dbReference type="Proteomes" id="UP000184123">
    <property type="component" value="Unassembled WGS sequence"/>
</dbReference>
<dbReference type="AlphaFoldDB" id="A0A1M7BYM6"/>
<gene>
    <name evidence="1" type="ORF">SAMN05660971_00886</name>
</gene>
<dbReference type="EMBL" id="FRCA01000002">
    <property type="protein sequence ID" value="SHL59689.1"/>
    <property type="molecule type" value="Genomic_DNA"/>
</dbReference>
<evidence type="ECO:0000313" key="1">
    <source>
        <dbReference type="EMBL" id="SHL59689.1"/>
    </source>
</evidence>
<accession>A0A1M7BYM6</accession>
<proteinExistence type="predicted"/>
<reference evidence="1 2" key="1">
    <citation type="submission" date="2016-11" db="EMBL/GenBank/DDBJ databases">
        <authorList>
            <person name="Jaros S."/>
            <person name="Januszkiewicz K."/>
            <person name="Wedrychowicz H."/>
        </authorList>
    </citation>
    <scope>NUCLEOTIDE SEQUENCE [LARGE SCALE GENOMIC DNA]</scope>
    <source>
        <strain evidence="1 2">DSM 4740</strain>
    </source>
</reference>